<dbReference type="Pfam" id="PF19740">
    <property type="entry name" value="DUF6229"/>
    <property type="match status" value="1"/>
</dbReference>
<dbReference type="Proteomes" id="UP000275910">
    <property type="component" value="Unassembled WGS sequence"/>
</dbReference>
<proteinExistence type="predicted"/>
<dbReference type="InterPro" id="IPR046197">
    <property type="entry name" value="DUF6229"/>
</dbReference>
<gene>
    <name evidence="1" type="ORF">D9T17_14545</name>
</gene>
<comment type="caution">
    <text evidence="1">The sequence shown here is derived from an EMBL/GenBank/DDBJ whole genome shotgun (WGS) entry which is preliminary data.</text>
</comment>
<reference evidence="1 2" key="1">
    <citation type="submission" date="2018-10" db="EMBL/GenBank/DDBJ databases">
        <title>The genome of Lysobacter enzymogenes OH11.</title>
        <authorList>
            <person name="Liu F."/>
            <person name="Zhao Y."/>
            <person name="Qian G."/>
            <person name="Chen Y."/>
            <person name="Xu H."/>
        </authorList>
    </citation>
    <scope>NUCLEOTIDE SEQUENCE [LARGE SCALE GENOMIC DNA]</scope>
    <source>
        <strain evidence="1 2">OH11</strain>
    </source>
</reference>
<protein>
    <submittedName>
        <fullName evidence="1">Uncharacterized protein</fullName>
    </submittedName>
</protein>
<dbReference type="AlphaFoldDB" id="A0A3N2RFE6"/>
<evidence type="ECO:0000313" key="1">
    <source>
        <dbReference type="EMBL" id="ROU06167.1"/>
    </source>
</evidence>
<organism evidence="1 2">
    <name type="scientific">Lysobacter enzymogenes</name>
    <dbReference type="NCBI Taxonomy" id="69"/>
    <lineage>
        <taxon>Bacteria</taxon>
        <taxon>Pseudomonadati</taxon>
        <taxon>Pseudomonadota</taxon>
        <taxon>Gammaproteobacteria</taxon>
        <taxon>Lysobacterales</taxon>
        <taxon>Lysobacteraceae</taxon>
        <taxon>Lysobacter</taxon>
    </lineage>
</organism>
<sequence>MQSNDLVSGWLTGAETVMGFDNPAGPLYLEGENVVEDAARAPITHSTSISTCPTGRCYCCM</sequence>
<dbReference type="EMBL" id="RCTY01000036">
    <property type="protein sequence ID" value="ROU06167.1"/>
    <property type="molecule type" value="Genomic_DNA"/>
</dbReference>
<name>A0A3N2RFE6_LYSEN</name>
<evidence type="ECO:0000313" key="2">
    <source>
        <dbReference type="Proteomes" id="UP000275910"/>
    </source>
</evidence>
<dbReference type="RefSeq" id="WP_123648086.1">
    <property type="nucleotide sequence ID" value="NZ_RCTY01000036.1"/>
</dbReference>
<accession>A0A3N2RFE6</accession>